<gene>
    <name evidence="5" type="ORF">ATZ33_14315</name>
</gene>
<name>A0ABM5WBS0_9ENTE</name>
<organism evidence="5 6">
    <name type="scientific">Enterococcus silesiacus</name>
    <dbReference type="NCBI Taxonomy" id="332949"/>
    <lineage>
        <taxon>Bacteria</taxon>
        <taxon>Bacillati</taxon>
        <taxon>Bacillota</taxon>
        <taxon>Bacilli</taxon>
        <taxon>Lactobacillales</taxon>
        <taxon>Enterococcaceae</taxon>
        <taxon>Enterococcus</taxon>
    </lineage>
</organism>
<feature type="domain" description="HTH hxlR-type" evidence="4">
    <location>
        <begin position="9"/>
        <end position="107"/>
    </location>
</feature>
<keyword evidence="2" id="KW-0238">DNA-binding</keyword>
<dbReference type="RefSeq" id="WP_071876170.1">
    <property type="nucleotide sequence ID" value="NZ_JXLC01000001.1"/>
</dbReference>
<keyword evidence="6" id="KW-1185">Reference proteome</keyword>
<evidence type="ECO:0000256" key="1">
    <source>
        <dbReference type="ARBA" id="ARBA00023015"/>
    </source>
</evidence>
<sequence>MKIRSEYTCPIEVVTDMLRDKWKTIILWRLRLGPTRLSKLHKDIENITEKMLLQQLSELTDCGLVIKNSHQGYPLKVEYSLSSSGLELLEALKIMQDLGSKILSDSSCTSAENTVTISHA</sequence>
<dbReference type="InterPro" id="IPR036390">
    <property type="entry name" value="WH_DNA-bd_sf"/>
</dbReference>
<dbReference type="SUPFAM" id="SSF46785">
    <property type="entry name" value="Winged helix' DNA-binding domain"/>
    <property type="match status" value="1"/>
</dbReference>
<dbReference type="InterPro" id="IPR002577">
    <property type="entry name" value="HTH_HxlR"/>
</dbReference>
<evidence type="ECO:0000256" key="2">
    <source>
        <dbReference type="ARBA" id="ARBA00023125"/>
    </source>
</evidence>
<dbReference type="Pfam" id="PF01638">
    <property type="entry name" value="HxlR"/>
    <property type="match status" value="1"/>
</dbReference>
<proteinExistence type="predicted"/>
<evidence type="ECO:0000313" key="5">
    <source>
        <dbReference type="EMBL" id="ALS02509.1"/>
    </source>
</evidence>
<dbReference type="Proteomes" id="UP000065511">
    <property type="component" value="Chromosome"/>
</dbReference>
<dbReference type="Gene3D" id="1.10.10.10">
    <property type="entry name" value="Winged helix-like DNA-binding domain superfamily/Winged helix DNA-binding domain"/>
    <property type="match status" value="1"/>
</dbReference>
<evidence type="ECO:0000256" key="3">
    <source>
        <dbReference type="ARBA" id="ARBA00023163"/>
    </source>
</evidence>
<keyword evidence="3" id="KW-0804">Transcription</keyword>
<protein>
    <submittedName>
        <fullName evidence="5">Transcriptional regulator</fullName>
    </submittedName>
</protein>
<evidence type="ECO:0000313" key="6">
    <source>
        <dbReference type="Proteomes" id="UP000065511"/>
    </source>
</evidence>
<reference evidence="5 6" key="1">
    <citation type="submission" date="2015-12" db="EMBL/GenBank/DDBJ databases">
        <authorList>
            <person name="Lauer A."/>
            <person name="Humrighouse B."/>
            <person name="Loparev V."/>
            <person name="Shewmaker P.L."/>
            <person name="Whitney A.M."/>
            <person name="McLaughlin R.W."/>
        </authorList>
    </citation>
    <scope>NUCLEOTIDE SEQUENCE [LARGE SCALE GENOMIC DNA]</scope>
    <source>
        <strain evidence="5 6">LMG 23085</strain>
    </source>
</reference>
<dbReference type="PROSITE" id="PS51118">
    <property type="entry name" value="HTH_HXLR"/>
    <property type="match status" value="1"/>
</dbReference>
<evidence type="ECO:0000259" key="4">
    <source>
        <dbReference type="PROSITE" id="PS51118"/>
    </source>
</evidence>
<keyword evidence="1" id="KW-0805">Transcription regulation</keyword>
<dbReference type="EMBL" id="CP013614">
    <property type="protein sequence ID" value="ALS02509.1"/>
    <property type="molecule type" value="Genomic_DNA"/>
</dbReference>
<dbReference type="PANTHER" id="PTHR33204">
    <property type="entry name" value="TRANSCRIPTIONAL REGULATOR, MARR FAMILY"/>
    <property type="match status" value="1"/>
</dbReference>
<accession>A0ABM5WBS0</accession>
<dbReference type="InterPro" id="IPR036388">
    <property type="entry name" value="WH-like_DNA-bd_sf"/>
</dbReference>